<evidence type="ECO:0000256" key="3">
    <source>
        <dbReference type="ARBA" id="ARBA00005848"/>
    </source>
</evidence>
<dbReference type="Gene3D" id="2.150.10.10">
    <property type="entry name" value="Serralysin-like metalloprotease, C-terminal"/>
    <property type="match status" value="3"/>
</dbReference>
<name>A0AB36EAK5_HAEPA</name>
<keyword evidence="6" id="KW-0812">Transmembrane</keyword>
<dbReference type="InterPro" id="IPR008635">
    <property type="entry name" value="Coiled_stalk_dom"/>
</dbReference>
<dbReference type="SUPFAM" id="SSF101999">
    <property type="entry name" value="Trimeric adhesin"/>
    <property type="match status" value="1"/>
</dbReference>
<evidence type="ECO:0000256" key="10">
    <source>
        <dbReference type="ARBA" id="ARBA00023237"/>
    </source>
</evidence>
<dbReference type="GO" id="GO:0015031">
    <property type="term" value="P:protein transport"/>
    <property type="evidence" value="ECO:0007669"/>
    <property type="project" value="UniProtKB-KW"/>
</dbReference>
<evidence type="ECO:0000259" key="13">
    <source>
        <dbReference type="Pfam" id="PF05662"/>
    </source>
</evidence>
<dbReference type="Gene3D" id="3.30.1300.30">
    <property type="entry name" value="GSPII I/J protein-like"/>
    <property type="match status" value="1"/>
</dbReference>
<evidence type="ECO:0000259" key="11">
    <source>
        <dbReference type="Pfam" id="PF03895"/>
    </source>
</evidence>
<evidence type="ECO:0000256" key="4">
    <source>
        <dbReference type="ARBA" id="ARBA00022448"/>
    </source>
</evidence>
<dbReference type="InterPro" id="IPR037174">
    <property type="entry name" value="Trimeric_adhesin"/>
</dbReference>
<feature type="domain" description="Trimeric autotransporter adhesin YadA-like head" evidence="12">
    <location>
        <begin position="312"/>
        <end position="338"/>
    </location>
</feature>
<keyword evidence="4" id="KW-0813">Transport</keyword>
<dbReference type="Proteomes" id="UP000092740">
    <property type="component" value="Unassembled WGS sequence"/>
</dbReference>
<evidence type="ECO:0008006" key="16">
    <source>
        <dbReference type="Google" id="ProtNLM"/>
    </source>
</evidence>
<dbReference type="RefSeq" id="WP_065285737.1">
    <property type="nucleotide sequence ID" value="NZ_MAQD01000005.1"/>
</dbReference>
<dbReference type="Pfam" id="PF05658">
    <property type="entry name" value="YadA_head"/>
    <property type="match status" value="3"/>
</dbReference>
<keyword evidence="8" id="KW-0653">Protein transport</keyword>
<evidence type="ECO:0000256" key="6">
    <source>
        <dbReference type="ARBA" id="ARBA00022692"/>
    </source>
</evidence>
<evidence type="ECO:0000313" key="14">
    <source>
        <dbReference type="EMBL" id="OBY52438.1"/>
    </source>
</evidence>
<dbReference type="InterPro" id="IPR045584">
    <property type="entry name" value="Pilin-like"/>
</dbReference>
<comment type="caution">
    <text evidence="14">The sequence shown here is derived from an EMBL/GenBank/DDBJ whole genome shotgun (WGS) entry which is preliminary data.</text>
</comment>
<dbReference type="EMBL" id="MAQD01000005">
    <property type="protein sequence ID" value="OBY52438.1"/>
    <property type="molecule type" value="Genomic_DNA"/>
</dbReference>
<dbReference type="InterPro" id="IPR005594">
    <property type="entry name" value="YadA_C"/>
</dbReference>
<evidence type="ECO:0000256" key="9">
    <source>
        <dbReference type="ARBA" id="ARBA00023136"/>
    </source>
</evidence>
<dbReference type="Pfam" id="PF03895">
    <property type="entry name" value="YadA_anchor"/>
    <property type="match status" value="1"/>
</dbReference>
<feature type="domain" description="Trimeric autotransporter adhesin YadA-like stalk" evidence="13">
    <location>
        <begin position="798"/>
        <end position="838"/>
    </location>
</feature>
<feature type="domain" description="Trimeric autotransporter adhesin YadA-like head" evidence="12">
    <location>
        <begin position="187"/>
        <end position="212"/>
    </location>
</feature>
<keyword evidence="10" id="KW-0998">Cell outer membrane</keyword>
<evidence type="ECO:0000259" key="12">
    <source>
        <dbReference type="Pfam" id="PF05658"/>
    </source>
</evidence>
<dbReference type="CDD" id="cd12820">
    <property type="entry name" value="LbR_YadA-like"/>
    <property type="match status" value="1"/>
</dbReference>
<keyword evidence="5" id="KW-1134">Transmembrane beta strand</keyword>
<feature type="domain" description="Trimeric autotransporter adhesin YadA-like head" evidence="12">
    <location>
        <begin position="233"/>
        <end position="251"/>
    </location>
</feature>
<accession>A0AB36EAK5</accession>
<evidence type="ECO:0000256" key="1">
    <source>
        <dbReference type="ARBA" id="ARBA00004241"/>
    </source>
</evidence>
<dbReference type="GO" id="GO:0009279">
    <property type="term" value="C:cell outer membrane"/>
    <property type="evidence" value="ECO:0007669"/>
    <property type="project" value="UniProtKB-SubCell"/>
</dbReference>
<dbReference type="Gene3D" id="3.90.1780.10">
    <property type="entry name" value="Trimeric adhesin"/>
    <property type="match status" value="4"/>
</dbReference>
<dbReference type="InterPro" id="IPR008640">
    <property type="entry name" value="Adhesin_Head_dom"/>
</dbReference>
<dbReference type="SUPFAM" id="SSF101967">
    <property type="entry name" value="Adhesin YadA, collagen-binding domain"/>
    <property type="match status" value="2"/>
</dbReference>
<keyword evidence="9" id="KW-0472">Membrane</keyword>
<keyword evidence="7" id="KW-0732">Signal</keyword>
<reference evidence="14 15" key="1">
    <citation type="submission" date="2016-06" db="EMBL/GenBank/DDBJ databases">
        <title>Simultaneous identification of Haemophilus influenzae and Haemophilus haemolyticus using TaqMan real-time PCR.</title>
        <authorList>
            <person name="Price E.P."/>
            <person name="Sarovich D.S."/>
            <person name="Harris T."/>
            <person name="Spargo J.C."/>
            <person name="Nosworthy E."/>
            <person name="Beissbarth J."/>
            <person name="Smith-Vaughan H.C."/>
        </authorList>
    </citation>
    <scope>NUCLEOTIDE SEQUENCE [LARGE SCALE GENOMIC DNA]</scope>
    <source>
        <strain evidence="14 15">ATCC 9796</strain>
    </source>
</reference>
<comment type="similarity">
    <text evidence="3">Belongs to the autotransporter-2 (AT-2) (TC 1.B.40) family.</text>
</comment>
<evidence type="ECO:0000256" key="5">
    <source>
        <dbReference type="ARBA" id="ARBA00022452"/>
    </source>
</evidence>
<feature type="domain" description="Trimeric autotransporter adhesin YadA-like stalk" evidence="13">
    <location>
        <begin position="378"/>
        <end position="407"/>
    </location>
</feature>
<organism evidence="14 15">
    <name type="scientific">Haemophilus parainfluenzae</name>
    <dbReference type="NCBI Taxonomy" id="729"/>
    <lineage>
        <taxon>Bacteria</taxon>
        <taxon>Pseudomonadati</taxon>
        <taxon>Pseudomonadota</taxon>
        <taxon>Gammaproteobacteria</taxon>
        <taxon>Pasteurellales</taxon>
        <taxon>Pasteurellaceae</taxon>
        <taxon>Haemophilus</taxon>
    </lineage>
</organism>
<dbReference type="SUPFAM" id="SSF54523">
    <property type="entry name" value="Pili subunits"/>
    <property type="match status" value="1"/>
</dbReference>
<evidence type="ECO:0000256" key="7">
    <source>
        <dbReference type="ARBA" id="ARBA00022729"/>
    </source>
</evidence>
<feature type="domain" description="Trimeric autotransporter adhesin YadA-like stalk" evidence="13">
    <location>
        <begin position="1107"/>
        <end position="1145"/>
    </location>
</feature>
<protein>
    <recommendedName>
        <fullName evidence="16">YadA-like family protein</fullName>
    </recommendedName>
</protein>
<evidence type="ECO:0000313" key="15">
    <source>
        <dbReference type="Proteomes" id="UP000092740"/>
    </source>
</evidence>
<dbReference type="GO" id="GO:0009986">
    <property type="term" value="C:cell surface"/>
    <property type="evidence" value="ECO:0007669"/>
    <property type="project" value="UniProtKB-SubCell"/>
</dbReference>
<evidence type="ECO:0000256" key="2">
    <source>
        <dbReference type="ARBA" id="ARBA00004442"/>
    </source>
</evidence>
<proteinExistence type="inferred from homology"/>
<feature type="domain" description="Trimeric autotransporter adhesin YadA-like C-terminal membrane anchor" evidence="11">
    <location>
        <begin position="1161"/>
        <end position="1221"/>
    </location>
</feature>
<dbReference type="Gene3D" id="1.20.5.170">
    <property type="match status" value="1"/>
</dbReference>
<comment type="subcellular location">
    <subcellularLocation>
        <location evidence="2">Cell outer membrane</location>
    </subcellularLocation>
    <subcellularLocation>
        <location evidence="1">Cell surface</location>
    </subcellularLocation>
</comment>
<evidence type="ECO:0000256" key="8">
    <source>
        <dbReference type="ARBA" id="ARBA00022927"/>
    </source>
</evidence>
<dbReference type="InterPro" id="IPR011049">
    <property type="entry name" value="Serralysin-like_metalloprot_C"/>
</dbReference>
<dbReference type="Pfam" id="PF05662">
    <property type="entry name" value="YadA_stalk"/>
    <property type="match status" value="3"/>
</dbReference>
<sequence length="1221" mass="122297">MIGLVGRKVGMTRIFKEDGVSVAVATALLVLGSAMPGTVMAAPFKASDIQPSNEHFVSVAASHRDADITKEANYDNKAAKAPGSVAIGSGASVAFEDKNGEGYGAREGIAIGQNATVKLVGAVCGDCTPEDPSSEGSIAIGRDSVSGGRGATSIGLGANSEAHGVSIGINATTSFSSIAIGVESKSSGKNAVAMGSSAKTEANNAIAIGNGASAKKQSDLAVGDGAKALDAQGSAFGVSATASGNGATAIGGVTSASGWLSTSIGYLSKSAGKGAYAGGASANANGEGAVSVGLESTSTGKHTAALGASANASAEAALALGASANASHANAVALGANSVTKAAVASNEATVNGVYYSGFAANNAASVVSLGDAGKERQLVNVAAGQISATSTDAINGSQLYLVASGLRDQMPVVYTTVNGKKAVKKPDGKFYELDDAGNVTSTVVPNADVIASMNDGNNSVTSPMTLANIKSTLPDTFSTTINPKDNSAATITTTQAAPILTPSQYNYAATLGDVLNAGWNLQANGGAVDFVKPYDKVNFASADGTVEIKPTTDGSTSKLDFKVKQTDLTVTDGKVVAPDNTNGSKFVNATTVANTVNNSGWKLGGNDKTAAGNLVKPSNNVNFINGKGTESAVVHDATTGDSTVTFNVKPNGTTINVTDEGVSVNTGNITAAQTNGNDAGKVTVADAEKGKVATVDNVAEAINSAGWKATATANGGEVEGTSDQLVKPGETVNYIAGKNIKLKQDGANFTVSTTENVTFTNANVNSTLTVGEGNNATQITSSVDGMKVAKADGSATRITNVAAGEKPTDAVNVSQLNAAKNAAKTEVVAGKQVNVTTSTGSNNQTIYTVNVNTTALPATVTDANNPAENGKLAVPTEGGLVTASDVANAINATYWKVGDNNGTVKSNISAGNQVNFVNGNGTTANVAVENGQTNVSYDVNVDGSTVVMKEVTDPNNPNKKIKQIAGNYTGQSGVTVNGNVIAAKTDGKTVTVNNDGALTLSDDVVNNLTNFEVTTGEHVDQFVANTAANSKKTRVKPGDVVTYASGKNIAIKQEGTTFTISTTENATFTNANVGNTLTVGEGNNATQITSSADGMKVAKADGSATRITNVAAGVNPTDAVNVSQLGGLKNDIHNMNNRLGKVNREARAGVAGANAAASLPQVYIPGKSMVAAAGGTFKGQNAFAVGYSRSSDNGKLILKLQGNANTQGDVGGGVGVGYQW</sequence>
<dbReference type="AlphaFoldDB" id="A0AB36EAK5"/>
<gene>
    <name evidence="14" type="ORF">BBB48_04750</name>
</gene>